<dbReference type="Pfam" id="PF00903">
    <property type="entry name" value="Glyoxalase"/>
    <property type="match status" value="1"/>
</dbReference>
<reference evidence="3" key="1">
    <citation type="journal article" date="2019" name="Int. J. Syst. Evol. Microbiol.">
        <title>The Global Catalogue of Microorganisms (GCM) 10K type strain sequencing project: providing services to taxonomists for standard genome sequencing and annotation.</title>
        <authorList>
            <consortium name="The Broad Institute Genomics Platform"/>
            <consortium name="The Broad Institute Genome Sequencing Center for Infectious Disease"/>
            <person name="Wu L."/>
            <person name="Ma J."/>
        </authorList>
    </citation>
    <scope>NUCLEOTIDE SEQUENCE [LARGE SCALE GENOMIC DNA]</scope>
    <source>
        <strain evidence="3">JCM 17130</strain>
    </source>
</reference>
<evidence type="ECO:0000313" key="3">
    <source>
        <dbReference type="Proteomes" id="UP001597277"/>
    </source>
</evidence>
<dbReference type="SUPFAM" id="SSF54593">
    <property type="entry name" value="Glyoxalase/Bleomycin resistance protein/Dihydroxybiphenyl dioxygenase"/>
    <property type="match status" value="1"/>
</dbReference>
<dbReference type="InterPro" id="IPR037523">
    <property type="entry name" value="VOC_core"/>
</dbReference>
<comment type="caution">
    <text evidence="2">The sequence shown here is derived from an EMBL/GenBank/DDBJ whole genome shotgun (WGS) entry which is preliminary data.</text>
</comment>
<gene>
    <name evidence="2" type="ORF">ACFSE6_18870</name>
</gene>
<dbReference type="InterPro" id="IPR004360">
    <property type="entry name" value="Glyas_Fos-R_dOase_dom"/>
</dbReference>
<proteinExistence type="predicted"/>
<accession>A0ABW4L8X9</accession>
<dbReference type="RefSeq" id="WP_388011126.1">
    <property type="nucleotide sequence ID" value="NZ_JBHUEE010000020.1"/>
</dbReference>
<dbReference type="InterPro" id="IPR029068">
    <property type="entry name" value="Glyas_Bleomycin-R_OHBP_Dase"/>
</dbReference>
<name>A0ABW4L8X9_9MICO</name>
<dbReference type="Gene3D" id="3.30.720.110">
    <property type="match status" value="1"/>
</dbReference>
<dbReference type="Gene3D" id="3.30.720.120">
    <property type="match status" value="1"/>
</dbReference>
<evidence type="ECO:0000259" key="1">
    <source>
        <dbReference type="PROSITE" id="PS51819"/>
    </source>
</evidence>
<evidence type="ECO:0000313" key="2">
    <source>
        <dbReference type="EMBL" id="MFD1719903.1"/>
    </source>
</evidence>
<protein>
    <submittedName>
        <fullName evidence="2">VOC family protein</fullName>
    </submittedName>
</protein>
<dbReference type="EMBL" id="JBHUEE010000020">
    <property type="protein sequence ID" value="MFD1719903.1"/>
    <property type="molecule type" value="Genomic_DNA"/>
</dbReference>
<keyword evidence="3" id="KW-1185">Reference proteome</keyword>
<feature type="domain" description="VOC" evidence="1">
    <location>
        <begin position="2"/>
        <end position="120"/>
    </location>
</feature>
<sequence length="133" mass="14902">MSITSFYPVLQVEDPPGVARFFTRHLGFRVTFAADWYISLRNGPHELALVSGTHETIPEGFRGSCRGILLNVEVDDAATEYSRLHETGLPMRLELRDEAFGQRHFIVEAPEGILVDVIEEIQPAPEYAASFTP</sequence>
<dbReference type="Proteomes" id="UP001597277">
    <property type="component" value="Unassembled WGS sequence"/>
</dbReference>
<dbReference type="PROSITE" id="PS51819">
    <property type="entry name" value="VOC"/>
    <property type="match status" value="1"/>
</dbReference>
<organism evidence="2 3">
    <name type="scientific">Georgenia deserti</name>
    <dbReference type="NCBI Taxonomy" id="2093781"/>
    <lineage>
        <taxon>Bacteria</taxon>
        <taxon>Bacillati</taxon>
        <taxon>Actinomycetota</taxon>
        <taxon>Actinomycetes</taxon>
        <taxon>Micrococcales</taxon>
        <taxon>Bogoriellaceae</taxon>
        <taxon>Georgenia</taxon>
    </lineage>
</organism>